<keyword evidence="9" id="KW-1185">Reference proteome</keyword>
<dbReference type="Proteomes" id="UP000001876">
    <property type="component" value="Unassembled WGS sequence"/>
</dbReference>
<comment type="subcellular location">
    <subcellularLocation>
        <location evidence="1">Membrane</location>
        <topology evidence="1">Multi-pass membrane protein</topology>
    </subcellularLocation>
</comment>
<comment type="similarity">
    <text evidence="2">Belongs to the steroid 5-alpha reductase family.</text>
</comment>
<proteinExistence type="inferred from homology"/>
<dbReference type="GeneID" id="9688956"/>
<evidence type="ECO:0000256" key="5">
    <source>
        <dbReference type="ARBA" id="ARBA00023136"/>
    </source>
</evidence>
<dbReference type="InterPro" id="IPR039357">
    <property type="entry name" value="SRD5A/TECR"/>
</dbReference>
<evidence type="ECO:0000256" key="2">
    <source>
        <dbReference type="ARBA" id="ARBA00007742"/>
    </source>
</evidence>
<dbReference type="OMA" id="PHYALEW"/>
<evidence type="ECO:0000256" key="4">
    <source>
        <dbReference type="ARBA" id="ARBA00022989"/>
    </source>
</evidence>
<dbReference type="PANTHER" id="PTHR10556:SF35">
    <property type="entry name" value="3-OXO-5-ALPHA-STEROID 4-DEHYDROGENASE FAMILY PROTEIN"/>
    <property type="match status" value="1"/>
</dbReference>
<evidence type="ECO:0000256" key="1">
    <source>
        <dbReference type="ARBA" id="ARBA00004141"/>
    </source>
</evidence>
<feature type="transmembrane region" description="Helical" evidence="6">
    <location>
        <begin position="222"/>
        <end position="245"/>
    </location>
</feature>
<protein>
    <submittedName>
        <fullName evidence="8">Predicted protein</fullName>
    </submittedName>
</protein>
<evidence type="ECO:0000256" key="6">
    <source>
        <dbReference type="SAM" id="Phobius"/>
    </source>
</evidence>
<feature type="transmembrane region" description="Helical" evidence="6">
    <location>
        <begin position="158"/>
        <end position="179"/>
    </location>
</feature>
<dbReference type="InterPro" id="IPR001104">
    <property type="entry name" value="3-oxo-5_a-steroid_4-DH_C"/>
</dbReference>
<evidence type="ECO:0000256" key="3">
    <source>
        <dbReference type="ARBA" id="ARBA00022692"/>
    </source>
</evidence>
<dbReference type="AlphaFoldDB" id="C1N6D8"/>
<dbReference type="GO" id="GO:0016020">
    <property type="term" value="C:membrane"/>
    <property type="evidence" value="ECO:0007669"/>
    <property type="project" value="UniProtKB-SubCell"/>
</dbReference>
<evidence type="ECO:0000313" key="9">
    <source>
        <dbReference type="Proteomes" id="UP000001876"/>
    </source>
</evidence>
<dbReference type="KEGG" id="mpp:MICPUCDRAFT_53250"/>
<accession>C1N6D8</accession>
<dbReference type="GO" id="GO:0006629">
    <property type="term" value="P:lipid metabolic process"/>
    <property type="evidence" value="ECO:0007669"/>
    <property type="project" value="InterPro"/>
</dbReference>
<feature type="transmembrane region" description="Helical" evidence="6">
    <location>
        <begin position="118"/>
        <end position="138"/>
    </location>
</feature>
<keyword evidence="4 6" id="KW-1133">Transmembrane helix</keyword>
<reference evidence="8 9" key="1">
    <citation type="journal article" date="2009" name="Science">
        <title>Green evolution and dynamic adaptations revealed by genomes of the marine picoeukaryotes Micromonas.</title>
        <authorList>
            <person name="Worden A.Z."/>
            <person name="Lee J.H."/>
            <person name="Mock T."/>
            <person name="Rouze P."/>
            <person name="Simmons M.P."/>
            <person name="Aerts A.L."/>
            <person name="Allen A.E."/>
            <person name="Cuvelier M.L."/>
            <person name="Derelle E."/>
            <person name="Everett M.V."/>
            <person name="Foulon E."/>
            <person name="Grimwood J."/>
            <person name="Gundlach H."/>
            <person name="Henrissat B."/>
            <person name="Napoli C."/>
            <person name="McDonald S.M."/>
            <person name="Parker M.S."/>
            <person name="Rombauts S."/>
            <person name="Salamov A."/>
            <person name="Von Dassow P."/>
            <person name="Badger J.H."/>
            <person name="Coutinho P.M."/>
            <person name="Demir E."/>
            <person name="Dubchak I."/>
            <person name="Gentemann C."/>
            <person name="Eikrem W."/>
            <person name="Gready J.E."/>
            <person name="John U."/>
            <person name="Lanier W."/>
            <person name="Lindquist E.A."/>
            <person name="Lucas S."/>
            <person name="Mayer K.F."/>
            <person name="Moreau H."/>
            <person name="Not F."/>
            <person name="Otillar R."/>
            <person name="Panaud O."/>
            <person name="Pangilinan J."/>
            <person name="Paulsen I."/>
            <person name="Piegu B."/>
            <person name="Poliakov A."/>
            <person name="Robbens S."/>
            <person name="Schmutz J."/>
            <person name="Toulza E."/>
            <person name="Wyss T."/>
            <person name="Zelensky A."/>
            <person name="Zhou K."/>
            <person name="Armbrust E.V."/>
            <person name="Bhattacharya D."/>
            <person name="Goodenough U.W."/>
            <person name="Van de Peer Y."/>
            <person name="Grigoriev I.V."/>
        </authorList>
    </citation>
    <scope>NUCLEOTIDE SEQUENCE [LARGE SCALE GENOMIC DNA]</scope>
    <source>
        <strain evidence="8 9">CCMP1545</strain>
    </source>
</reference>
<name>C1N6D8_MICPC</name>
<dbReference type="Pfam" id="PF02544">
    <property type="entry name" value="Steroid_dh"/>
    <property type="match status" value="1"/>
</dbReference>
<sequence>MTPLAHADVAFWWTVVGALTFPFLFFVSAPYGKLVRDGWGGRVDGRLGWFIQEIPSPIVLTVAFLRGANEVATDDLLTFPDAPTLPPSALTRACVAAWWIHYLNRAVRYPLTRTMSDTTAPVVAMAIAFNLGAFWLSRRSPYDRVRALAHGGAHLNDPSLFVVALGGALFLGGAALNVASDSTLRALRRGGPRKDARKHFIPRGGMFELVTCPHYLGECLEWAGFAIATRTVAGWAFAFWTFANLMPRAVAYRKWYRDKFGAAFPKRRRAMIPFAW</sequence>
<dbReference type="PANTHER" id="PTHR10556">
    <property type="entry name" value="3-OXO-5-ALPHA-STEROID 4-DEHYDROGENASE"/>
    <property type="match status" value="1"/>
</dbReference>
<dbReference type="GO" id="GO:0016627">
    <property type="term" value="F:oxidoreductase activity, acting on the CH-CH group of donors"/>
    <property type="evidence" value="ECO:0007669"/>
    <property type="project" value="InterPro"/>
</dbReference>
<dbReference type="PROSITE" id="PS50244">
    <property type="entry name" value="S5A_REDUCTASE"/>
    <property type="match status" value="1"/>
</dbReference>
<dbReference type="Gene3D" id="1.20.120.1630">
    <property type="match status" value="1"/>
</dbReference>
<dbReference type="OrthoDB" id="5788137at2759"/>
<evidence type="ECO:0000313" key="8">
    <source>
        <dbReference type="EMBL" id="EEH52455.1"/>
    </source>
</evidence>
<dbReference type="EMBL" id="GG663748">
    <property type="protein sequence ID" value="EEH52455.1"/>
    <property type="molecule type" value="Genomic_DNA"/>
</dbReference>
<dbReference type="eggNOG" id="KOG1638">
    <property type="taxonomic scope" value="Eukaryota"/>
</dbReference>
<gene>
    <name evidence="8" type="ORF">MICPUCDRAFT_53250</name>
</gene>
<dbReference type="RefSeq" id="XP_003063319.1">
    <property type="nucleotide sequence ID" value="XM_003063273.1"/>
</dbReference>
<organism evidence="9">
    <name type="scientific">Micromonas pusilla (strain CCMP1545)</name>
    <name type="common">Picoplanktonic green alga</name>
    <dbReference type="NCBI Taxonomy" id="564608"/>
    <lineage>
        <taxon>Eukaryota</taxon>
        <taxon>Viridiplantae</taxon>
        <taxon>Chlorophyta</taxon>
        <taxon>Mamiellophyceae</taxon>
        <taxon>Mamiellales</taxon>
        <taxon>Mamiellaceae</taxon>
        <taxon>Micromonas</taxon>
    </lineage>
</organism>
<feature type="transmembrane region" description="Helical" evidence="6">
    <location>
        <begin position="12"/>
        <end position="32"/>
    </location>
</feature>
<evidence type="ECO:0000259" key="7">
    <source>
        <dbReference type="Pfam" id="PF02544"/>
    </source>
</evidence>
<feature type="domain" description="3-oxo-5-alpha-steroid 4-dehydrogenase C-terminal" evidence="7">
    <location>
        <begin position="162"/>
        <end position="276"/>
    </location>
</feature>
<keyword evidence="5 6" id="KW-0472">Membrane</keyword>
<keyword evidence="3 6" id="KW-0812">Transmembrane</keyword>